<evidence type="ECO:0000256" key="3">
    <source>
        <dbReference type="ARBA" id="ARBA00023054"/>
    </source>
</evidence>
<evidence type="ECO:0000256" key="7">
    <source>
        <dbReference type="SAM" id="MobiDB-lite"/>
    </source>
</evidence>
<dbReference type="Pfam" id="PF03114">
    <property type="entry name" value="BAR"/>
    <property type="match status" value="1"/>
</dbReference>
<gene>
    <name evidence="10" type="ORF">BCR42DRAFT_402102</name>
</gene>
<dbReference type="Gene3D" id="1.20.1270.60">
    <property type="entry name" value="Arfaptin homology (AH) domain/BAR domain"/>
    <property type="match status" value="1"/>
</dbReference>
<feature type="coiled-coil region" evidence="6">
    <location>
        <begin position="125"/>
        <end position="159"/>
    </location>
</feature>
<evidence type="ECO:0000259" key="9">
    <source>
        <dbReference type="PROSITE" id="PS51021"/>
    </source>
</evidence>
<evidence type="ECO:0000256" key="5">
    <source>
        <dbReference type="PROSITE-ProRule" id="PRU00192"/>
    </source>
</evidence>
<feature type="compositionally biased region" description="Acidic residues" evidence="7">
    <location>
        <begin position="327"/>
        <end position="341"/>
    </location>
</feature>
<proteinExistence type="predicted"/>
<evidence type="ECO:0008006" key="12">
    <source>
        <dbReference type="Google" id="ProtNLM"/>
    </source>
</evidence>
<dbReference type="Gene3D" id="2.30.30.40">
    <property type="entry name" value="SH3 Domains"/>
    <property type="match status" value="1"/>
</dbReference>
<keyword evidence="2 5" id="KW-0728">SH3 domain</keyword>
<feature type="compositionally biased region" description="Low complexity" evidence="7">
    <location>
        <begin position="418"/>
        <end position="444"/>
    </location>
</feature>
<dbReference type="EMBL" id="MCGE01000002">
    <property type="protein sequence ID" value="ORZ24029.1"/>
    <property type="molecule type" value="Genomic_DNA"/>
</dbReference>
<keyword evidence="11" id="KW-1185">Reference proteome</keyword>
<dbReference type="Pfam" id="PF00018">
    <property type="entry name" value="SH3_1"/>
    <property type="match status" value="1"/>
</dbReference>
<dbReference type="PROSITE" id="PS50002">
    <property type="entry name" value="SH3"/>
    <property type="match status" value="1"/>
</dbReference>
<feature type="compositionally biased region" description="Basic and acidic residues" evidence="7">
    <location>
        <begin position="373"/>
        <end position="395"/>
    </location>
</feature>
<dbReference type="InterPro" id="IPR036028">
    <property type="entry name" value="SH3-like_dom_sf"/>
</dbReference>
<evidence type="ECO:0000313" key="10">
    <source>
        <dbReference type="EMBL" id="ORZ24029.1"/>
    </source>
</evidence>
<evidence type="ECO:0000259" key="8">
    <source>
        <dbReference type="PROSITE" id="PS50002"/>
    </source>
</evidence>
<feature type="domain" description="SH3" evidence="8">
    <location>
        <begin position="262"/>
        <end position="326"/>
    </location>
</feature>
<reference evidence="10 11" key="1">
    <citation type="submission" date="2016-07" db="EMBL/GenBank/DDBJ databases">
        <title>Pervasive Adenine N6-methylation of Active Genes in Fungi.</title>
        <authorList>
            <consortium name="DOE Joint Genome Institute"/>
            <person name="Mondo S.J."/>
            <person name="Dannebaum R.O."/>
            <person name="Kuo R.C."/>
            <person name="Labutti K."/>
            <person name="Haridas S."/>
            <person name="Kuo A."/>
            <person name="Salamov A."/>
            <person name="Ahrendt S.R."/>
            <person name="Lipzen A."/>
            <person name="Sullivan W."/>
            <person name="Andreopoulos W.B."/>
            <person name="Clum A."/>
            <person name="Lindquist E."/>
            <person name="Daum C."/>
            <person name="Ramamoorthy G.K."/>
            <person name="Gryganskyi A."/>
            <person name="Culley D."/>
            <person name="Magnuson J.K."/>
            <person name="James T.Y."/>
            <person name="O'Malley M.A."/>
            <person name="Stajich J.E."/>
            <person name="Spatafora J.W."/>
            <person name="Visel A."/>
            <person name="Grigoriev I.V."/>
        </authorList>
    </citation>
    <scope>NUCLEOTIDE SEQUENCE [LARGE SCALE GENOMIC DNA]</scope>
    <source>
        <strain evidence="10 11">NRRL 1336</strain>
    </source>
</reference>
<comment type="subcellular location">
    <subcellularLocation>
        <location evidence="1">Membrane</location>
        <topology evidence="1">Peripheral membrane protein</topology>
    </subcellularLocation>
</comment>
<dbReference type="CDD" id="cd00174">
    <property type="entry name" value="SH3"/>
    <property type="match status" value="1"/>
</dbReference>
<dbReference type="InterPro" id="IPR050384">
    <property type="entry name" value="Endophilin_SH3RF"/>
</dbReference>
<dbReference type="PROSITE" id="PS51021">
    <property type="entry name" value="BAR"/>
    <property type="match status" value="1"/>
</dbReference>
<evidence type="ECO:0000256" key="6">
    <source>
        <dbReference type="SAM" id="Coils"/>
    </source>
</evidence>
<dbReference type="Proteomes" id="UP000193560">
    <property type="component" value="Unassembled WGS sequence"/>
</dbReference>
<accession>A0A1X2IXI0</accession>
<dbReference type="PANTHER" id="PTHR14167">
    <property type="entry name" value="SH3 DOMAIN-CONTAINING"/>
    <property type="match status" value="1"/>
</dbReference>
<dbReference type="SUPFAM" id="SSF50044">
    <property type="entry name" value="SH3-domain"/>
    <property type="match status" value="1"/>
</dbReference>
<keyword evidence="3 6" id="KW-0175">Coiled coil</keyword>
<name>A0A1X2IXI0_9FUNG</name>
<dbReference type="SUPFAM" id="SSF103657">
    <property type="entry name" value="BAR/IMD domain-like"/>
    <property type="match status" value="1"/>
</dbReference>
<dbReference type="GO" id="GO:0005737">
    <property type="term" value="C:cytoplasm"/>
    <property type="evidence" value="ECO:0007669"/>
    <property type="project" value="InterPro"/>
</dbReference>
<evidence type="ECO:0000256" key="1">
    <source>
        <dbReference type="ARBA" id="ARBA00004170"/>
    </source>
</evidence>
<evidence type="ECO:0000256" key="4">
    <source>
        <dbReference type="ARBA" id="ARBA00023136"/>
    </source>
</evidence>
<protein>
    <recommendedName>
        <fullName evidence="12">SH3 domain-containing protein</fullName>
    </recommendedName>
</protein>
<dbReference type="InterPro" id="IPR027267">
    <property type="entry name" value="AH/BAR_dom_sf"/>
</dbReference>
<dbReference type="PANTHER" id="PTHR14167:SF81">
    <property type="entry name" value="ENDOPHILIN-A"/>
    <property type="match status" value="1"/>
</dbReference>
<dbReference type="PRINTS" id="PR00452">
    <property type="entry name" value="SH3DOMAIN"/>
</dbReference>
<evidence type="ECO:0000313" key="11">
    <source>
        <dbReference type="Proteomes" id="UP000193560"/>
    </source>
</evidence>
<comment type="caution">
    <text evidence="10">The sequence shown here is derived from an EMBL/GenBank/DDBJ whole genome shotgun (WGS) entry which is preliminary data.</text>
</comment>
<dbReference type="STRING" id="90262.A0A1X2IXI0"/>
<dbReference type="SMART" id="SM00721">
    <property type="entry name" value="BAR"/>
    <property type="match status" value="1"/>
</dbReference>
<feature type="compositionally biased region" description="Low complexity" evidence="7">
    <location>
        <begin position="455"/>
        <end position="472"/>
    </location>
</feature>
<feature type="compositionally biased region" description="Low complexity" evidence="7">
    <location>
        <begin position="485"/>
        <end position="537"/>
    </location>
</feature>
<feature type="compositionally biased region" description="Polar residues" evidence="7">
    <location>
        <begin position="396"/>
        <end position="417"/>
    </location>
</feature>
<keyword evidence="4" id="KW-0472">Membrane</keyword>
<feature type="region of interest" description="Disordered" evidence="7">
    <location>
        <begin position="319"/>
        <end position="570"/>
    </location>
</feature>
<organism evidence="10 11">
    <name type="scientific">Absidia repens</name>
    <dbReference type="NCBI Taxonomy" id="90262"/>
    <lineage>
        <taxon>Eukaryota</taxon>
        <taxon>Fungi</taxon>
        <taxon>Fungi incertae sedis</taxon>
        <taxon>Mucoromycota</taxon>
        <taxon>Mucoromycotina</taxon>
        <taxon>Mucoromycetes</taxon>
        <taxon>Mucorales</taxon>
        <taxon>Cunninghamellaceae</taxon>
        <taxon>Absidia</taxon>
    </lineage>
</organism>
<feature type="compositionally biased region" description="Polar residues" evidence="7">
    <location>
        <begin position="355"/>
        <end position="371"/>
    </location>
</feature>
<feature type="domain" description="BAR" evidence="9">
    <location>
        <begin position="13"/>
        <end position="236"/>
    </location>
</feature>
<dbReference type="InterPro" id="IPR001452">
    <property type="entry name" value="SH3_domain"/>
</dbReference>
<dbReference type="OrthoDB" id="14167at2759"/>
<dbReference type="AlphaFoldDB" id="A0A1X2IXI0"/>
<sequence>MIKNFTRIRQWAAEKLGSSHGTLPSEEFKDFQVETRLRHEDFDEMRHTVNTAIKHIPLKKNTNDGGHRRSLVGDFGESLVTHASMFPKDTVYWKMLTALGQGERQISEAEGNFADVTKDNYIALLRKYDQHYKEYQSLCRKLESRRLDYDAKYNRLQKAKKERPETEQCVQAAKVKYEETELDVVQSMIYLQEMEVDHCDALQLLLDSQLDYHRQAFDILERVKNDWDHWTENCSKTGFSPISTTPNQFANCDGKTHGNDRNKPTLRRALYDHVQSLDDELTFHVNDIITVLHKVDDGWWLGELVDKNNRIHRGIFPVNYTEPHTNEDDDDDNNTDGDDSNYDQVNPVSIGILPSENTYQTPDQIDDTANNDMKFKENNKDERDQGNRIDDDQAMTRHTTSKINETVPQHIDTQNIRSTSPSTKTPLSSTSSFVSPLVSSPSLPEKSGIDHPIHSQSKQSSLSSASSRKASAPIVQPQNWHEKTPTTPMTPNTPMTSNTPVTSKTPTTPMTPNTPVTSKTPTTPITPNTPMTPMTPNRQKLPAPPPPSSPDLSASTDTYCRPLPPIPLND</sequence>
<dbReference type="InterPro" id="IPR004148">
    <property type="entry name" value="BAR_dom"/>
</dbReference>
<dbReference type="SMART" id="SM00326">
    <property type="entry name" value="SH3"/>
    <property type="match status" value="1"/>
</dbReference>
<evidence type="ECO:0000256" key="2">
    <source>
        <dbReference type="ARBA" id="ARBA00022443"/>
    </source>
</evidence>